<dbReference type="InterPro" id="IPR013783">
    <property type="entry name" value="Ig-like_fold"/>
</dbReference>
<dbReference type="PANTHER" id="PTHR24273">
    <property type="entry name" value="FI04643P-RELATED"/>
    <property type="match status" value="1"/>
</dbReference>
<evidence type="ECO:0000313" key="1">
    <source>
        <dbReference type="EMBL" id="MBK9982188.1"/>
    </source>
</evidence>
<dbReference type="Proteomes" id="UP000808337">
    <property type="component" value="Unassembled WGS sequence"/>
</dbReference>
<evidence type="ECO:0008006" key="3">
    <source>
        <dbReference type="Google" id="ProtNLM"/>
    </source>
</evidence>
<dbReference type="EMBL" id="JADKGY010000004">
    <property type="protein sequence ID" value="MBK9982188.1"/>
    <property type="molecule type" value="Genomic_DNA"/>
</dbReference>
<dbReference type="AlphaFoldDB" id="A0A9D7SS99"/>
<comment type="caution">
    <text evidence="1">The sequence shown here is derived from an EMBL/GenBank/DDBJ whole genome shotgun (WGS) entry which is preliminary data.</text>
</comment>
<dbReference type="PANTHER" id="PTHR24273:SF32">
    <property type="entry name" value="HYALIN"/>
    <property type="match status" value="1"/>
</dbReference>
<evidence type="ECO:0000313" key="2">
    <source>
        <dbReference type="Proteomes" id="UP000808337"/>
    </source>
</evidence>
<sequence>MIVRTWTAADACGNIATGTQFITVQDNTAPQITCPANVTISCESSVLPAVTGALTSTDQCGTTFNSYTDEVAQPVGCNGTGTITRHWAAIDGCGNLSTCNQTITIVDHTAPAMACPQNITVDCSVGISLPSPDRRS</sequence>
<reference evidence="1 2" key="1">
    <citation type="submission" date="2020-10" db="EMBL/GenBank/DDBJ databases">
        <title>Connecting structure to function with the recovery of over 1000 high-quality activated sludge metagenome-assembled genomes encoding full-length rRNA genes using long-read sequencing.</title>
        <authorList>
            <person name="Singleton C.M."/>
            <person name="Petriglieri F."/>
            <person name="Kristensen J.M."/>
            <person name="Kirkegaard R.H."/>
            <person name="Michaelsen T.Y."/>
            <person name="Andersen M.H."/>
            <person name="Karst S.M."/>
            <person name="Dueholm M.S."/>
            <person name="Nielsen P.H."/>
            <person name="Albertsen M."/>
        </authorList>
    </citation>
    <scope>NUCLEOTIDE SEQUENCE [LARGE SCALE GENOMIC DNA]</scope>
    <source>
        <strain evidence="1">Ribe_18-Q3-R11-54_MAXAC.273</strain>
    </source>
</reference>
<organism evidence="1 2">
    <name type="scientific">Candidatus Opimibacter skivensis</name>
    <dbReference type="NCBI Taxonomy" id="2982028"/>
    <lineage>
        <taxon>Bacteria</taxon>
        <taxon>Pseudomonadati</taxon>
        <taxon>Bacteroidota</taxon>
        <taxon>Saprospiria</taxon>
        <taxon>Saprospirales</taxon>
        <taxon>Saprospiraceae</taxon>
        <taxon>Candidatus Opimibacter</taxon>
    </lineage>
</organism>
<dbReference type="Gene3D" id="2.60.40.10">
    <property type="entry name" value="Immunoglobulins"/>
    <property type="match status" value="1"/>
</dbReference>
<protein>
    <recommendedName>
        <fullName evidence="3">HYR domain-containing protein</fullName>
    </recommendedName>
</protein>
<gene>
    <name evidence="1" type="ORF">IPP15_07140</name>
</gene>
<name>A0A9D7SS99_9BACT</name>
<accession>A0A9D7SS99</accession>
<proteinExistence type="predicted"/>